<gene>
    <name evidence="1" type="ORF">DFO73_101787</name>
</gene>
<dbReference type="Pfam" id="PF05861">
    <property type="entry name" value="PhnI"/>
    <property type="match status" value="1"/>
</dbReference>
<evidence type="ECO:0000313" key="1">
    <source>
        <dbReference type="EMBL" id="PWW32522.1"/>
    </source>
</evidence>
<organism evidence="1 2">
    <name type="scientific">Cytobacillus oceanisediminis</name>
    <dbReference type="NCBI Taxonomy" id="665099"/>
    <lineage>
        <taxon>Bacteria</taxon>
        <taxon>Bacillati</taxon>
        <taxon>Bacillota</taxon>
        <taxon>Bacilli</taxon>
        <taxon>Bacillales</taxon>
        <taxon>Bacillaceae</taxon>
        <taxon>Cytobacillus</taxon>
    </lineage>
</organism>
<protein>
    <submittedName>
        <fullName evidence="1">Alpha-D-ribose 1-methylphosphonate 5-triphosphate synthase subunit PhnI</fullName>
    </submittedName>
</protein>
<dbReference type="EMBL" id="QGTW01000001">
    <property type="protein sequence ID" value="PWW32522.1"/>
    <property type="molecule type" value="Genomic_DNA"/>
</dbReference>
<proteinExistence type="predicted"/>
<name>A0A2V3A6B7_9BACI</name>
<accession>A0A2V3A6B7</accession>
<dbReference type="RefSeq" id="WP_110063434.1">
    <property type="nucleotide sequence ID" value="NZ_QGTW01000001.1"/>
</dbReference>
<dbReference type="Proteomes" id="UP000247150">
    <property type="component" value="Unassembled WGS sequence"/>
</dbReference>
<reference evidence="1 2" key="1">
    <citation type="submission" date="2018-05" db="EMBL/GenBank/DDBJ databases">
        <title>Freshwater and sediment microbial communities from various areas in North America, analyzing microbe dynamics in response to fracking.</title>
        <authorList>
            <person name="Lamendella R."/>
        </authorList>
    </citation>
    <scope>NUCLEOTIDE SEQUENCE [LARGE SCALE GENOMIC DNA]</scope>
    <source>
        <strain evidence="1 2">15_TX</strain>
    </source>
</reference>
<comment type="caution">
    <text evidence="1">The sequence shown here is derived from an EMBL/GenBank/DDBJ whole genome shotgun (WGS) entry which is preliminary data.</text>
</comment>
<dbReference type="AlphaFoldDB" id="A0A2V3A6B7"/>
<dbReference type="PIRSF" id="PIRSF007313">
    <property type="entry name" value="PhnI"/>
    <property type="match status" value="1"/>
</dbReference>
<dbReference type="InterPro" id="IPR008773">
    <property type="entry name" value="PhnI"/>
</dbReference>
<evidence type="ECO:0000313" key="2">
    <source>
        <dbReference type="Proteomes" id="UP000247150"/>
    </source>
</evidence>
<dbReference type="OrthoDB" id="9790536at2"/>
<sequence>MGYVAVKGGTHAIEESIKRLKYERLHKQQVLETEKIEAGMRGLIDQVMSESSLYNETLAALAIKQAEGNPEEAIFLLRAYRSTLPRRHCSQIIESEHMKVERRISASFKDIPGGQILGATTDYTHRLLDFGLMKETEELIREWLTEYEAENSLNEEKLDAPEILLPKVLDYLRKEGLIPPLENNDTEPDDVTRESLEFPSSRSQRLQILTRGQTGAVTSLAYAVIRGYGALHPTVGELRVGNLPVYIGHPNEVGSEEDDYYIGDVKATEAEMLMPFMVEKENGRKELEFEIGFGLCFGQNETKAIAMGILDNCLEHPDNSFPSHNEEFVLYHIDSVESTGFISHLKMPHYVTFQSKLDSVRRTKNSEEETAERQEVRS</sequence>
<dbReference type="GO" id="GO:0019634">
    <property type="term" value="P:organic phosphonate metabolic process"/>
    <property type="evidence" value="ECO:0007669"/>
    <property type="project" value="InterPro"/>
</dbReference>